<evidence type="ECO:0000256" key="5">
    <source>
        <dbReference type="ARBA" id="ARBA00023306"/>
    </source>
</evidence>
<evidence type="ECO:0000256" key="6">
    <source>
        <dbReference type="ARBA" id="ARBA00038447"/>
    </source>
</evidence>
<keyword evidence="5" id="KW-0131">Cell cycle</keyword>
<keyword evidence="4" id="KW-0539">Nucleus</keyword>
<evidence type="ECO:0000313" key="7">
    <source>
        <dbReference type="EMBL" id="VDK49533.1"/>
    </source>
</evidence>
<dbReference type="Proteomes" id="UP000267096">
    <property type="component" value="Unassembled WGS sequence"/>
</dbReference>
<dbReference type="Pfam" id="PF09696">
    <property type="entry name" value="Ctf8"/>
    <property type="match status" value="1"/>
</dbReference>
<name>A0A0M3JZK4_ANISI</name>
<dbReference type="PANTHER" id="PTHR28605:SF1">
    <property type="entry name" value="CHROMOSOME TRANSMISSION FIDELITY FACTOR 8"/>
    <property type="match status" value="1"/>
</dbReference>
<dbReference type="GO" id="GO:0007064">
    <property type="term" value="P:mitotic sister chromatid cohesion"/>
    <property type="evidence" value="ECO:0007669"/>
    <property type="project" value="InterPro"/>
</dbReference>
<reference evidence="7 8" key="2">
    <citation type="submission" date="2018-11" db="EMBL/GenBank/DDBJ databases">
        <authorList>
            <consortium name="Pathogen Informatics"/>
        </authorList>
    </citation>
    <scope>NUCLEOTIDE SEQUENCE [LARGE SCALE GENOMIC DNA]</scope>
</reference>
<comment type="similarity">
    <text evidence="6">Belongs to the CTF8 family.</text>
</comment>
<accession>A0A0M3JZK4</accession>
<dbReference type="GO" id="GO:0003677">
    <property type="term" value="F:DNA binding"/>
    <property type="evidence" value="ECO:0007669"/>
    <property type="project" value="UniProtKB-KW"/>
</dbReference>
<dbReference type="PANTHER" id="PTHR28605">
    <property type="entry name" value="CTF8, CHROMOSOME TRANSMISSION FIDELITY FACTOR 8 HOMOLOG (S. CEREVISIAE)"/>
    <property type="match status" value="1"/>
</dbReference>
<sequence>MQIHLIPNQDGVKQWILIELQGGLESCSGEIRGQLMVGNLCWDNDTAVFVLGHQVVEGKAKTLDKPFVVLAKGEKTTENEVVAIIRKKILFSLRPKPIVFKQLSS</sequence>
<evidence type="ECO:0000256" key="1">
    <source>
        <dbReference type="ARBA" id="ARBA00004123"/>
    </source>
</evidence>
<evidence type="ECO:0000313" key="9">
    <source>
        <dbReference type="WBParaSite" id="ASIM_0001394301-mRNA-1"/>
    </source>
</evidence>
<keyword evidence="8" id="KW-1185">Reference proteome</keyword>
<dbReference type="InterPro" id="IPR018607">
    <property type="entry name" value="Ctf8"/>
</dbReference>
<keyword evidence="3" id="KW-0238">DNA-binding</keyword>
<dbReference type="GO" id="GO:0006260">
    <property type="term" value="P:DNA replication"/>
    <property type="evidence" value="ECO:0007669"/>
    <property type="project" value="UniProtKB-KW"/>
</dbReference>
<dbReference type="EMBL" id="UYRR01031373">
    <property type="protein sequence ID" value="VDK49533.1"/>
    <property type="molecule type" value="Genomic_DNA"/>
</dbReference>
<keyword evidence="2" id="KW-0235">DNA replication</keyword>
<dbReference type="OrthoDB" id="121932at2759"/>
<gene>
    <name evidence="7" type="ORF">ASIM_LOCUS13371</name>
</gene>
<reference evidence="9" key="1">
    <citation type="submission" date="2017-02" db="UniProtKB">
        <authorList>
            <consortium name="WormBaseParasite"/>
        </authorList>
    </citation>
    <scope>IDENTIFICATION</scope>
</reference>
<evidence type="ECO:0000256" key="2">
    <source>
        <dbReference type="ARBA" id="ARBA00022705"/>
    </source>
</evidence>
<evidence type="ECO:0000313" key="8">
    <source>
        <dbReference type="Proteomes" id="UP000267096"/>
    </source>
</evidence>
<comment type="subcellular location">
    <subcellularLocation>
        <location evidence="1">Nucleus</location>
    </subcellularLocation>
</comment>
<proteinExistence type="inferred from homology"/>
<protein>
    <submittedName>
        <fullName evidence="9">Ctf8</fullName>
    </submittedName>
</protein>
<dbReference type="AlphaFoldDB" id="A0A0M3JZK4"/>
<dbReference type="GO" id="GO:0031390">
    <property type="term" value="C:Ctf18 RFC-like complex"/>
    <property type="evidence" value="ECO:0007669"/>
    <property type="project" value="InterPro"/>
</dbReference>
<evidence type="ECO:0000256" key="3">
    <source>
        <dbReference type="ARBA" id="ARBA00023125"/>
    </source>
</evidence>
<dbReference type="WBParaSite" id="ASIM_0001394301-mRNA-1">
    <property type="protein sequence ID" value="ASIM_0001394301-mRNA-1"/>
    <property type="gene ID" value="ASIM_0001394301"/>
</dbReference>
<evidence type="ECO:0000256" key="4">
    <source>
        <dbReference type="ARBA" id="ARBA00023242"/>
    </source>
</evidence>
<organism evidence="9">
    <name type="scientific">Anisakis simplex</name>
    <name type="common">Herring worm</name>
    <dbReference type="NCBI Taxonomy" id="6269"/>
    <lineage>
        <taxon>Eukaryota</taxon>
        <taxon>Metazoa</taxon>
        <taxon>Ecdysozoa</taxon>
        <taxon>Nematoda</taxon>
        <taxon>Chromadorea</taxon>
        <taxon>Rhabditida</taxon>
        <taxon>Spirurina</taxon>
        <taxon>Ascaridomorpha</taxon>
        <taxon>Ascaridoidea</taxon>
        <taxon>Anisakidae</taxon>
        <taxon>Anisakis</taxon>
        <taxon>Anisakis simplex complex</taxon>
    </lineage>
</organism>